<dbReference type="Proteomes" id="UP001151760">
    <property type="component" value="Unassembled WGS sequence"/>
</dbReference>
<protein>
    <submittedName>
        <fullName evidence="1">Uncharacterized protein</fullName>
    </submittedName>
</protein>
<sequence>MSSTMPGMEETALANWFVFLNLEKLVSKVLSLWLNPNKEPKFGRFYVEELETVVGVGTGVCCICVMRGVGGGGRVVADTRGGSTIVVTKTSISKVALVLRLNIKLIPVSGLWLSMLEMKPEDTEELCC</sequence>
<evidence type="ECO:0000313" key="2">
    <source>
        <dbReference type="Proteomes" id="UP001151760"/>
    </source>
</evidence>
<reference evidence="1" key="2">
    <citation type="submission" date="2022-01" db="EMBL/GenBank/DDBJ databases">
        <authorList>
            <person name="Yamashiro T."/>
            <person name="Shiraishi A."/>
            <person name="Satake H."/>
            <person name="Nakayama K."/>
        </authorList>
    </citation>
    <scope>NUCLEOTIDE SEQUENCE</scope>
</reference>
<evidence type="ECO:0000313" key="1">
    <source>
        <dbReference type="EMBL" id="GJS63191.1"/>
    </source>
</evidence>
<accession>A0ABQ4XD48</accession>
<reference evidence="1" key="1">
    <citation type="journal article" date="2022" name="Int. J. Mol. Sci.">
        <title>Draft Genome of Tanacetum Coccineum: Genomic Comparison of Closely Related Tanacetum-Family Plants.</title>
        <authorList>
            <person name="Yamashiro T."/>
            <person name="Shiraishi A."/>
            <person name="Nakayama K."/>
            <person name="Satake H."/>
        </authorList>
    </citation>
    <scope>NUCLEOTIDE SEQUENCE</scope>
</reference>
<name>A0ABQ4XD48_9ASTR</name>
<gene>
    <name evidence="1" type="ORF">Tco_0677755</name>
</gene>
<organism evidence="1 2">
    <name type="scientific">Tanacetum coccineum</name>
    <dbReference type="NCBI Taxonomy" id="301880"/>
    <lineage>
        <taxon>Eukaryota</taxon>
        <taxon>Viridiplantae</taxon>
        <taxon>Streptophyta</taxon>
        <taxon>Embryophyta</taxon>
        <taxon>Tracheophyta</taxon>
        <taxon>Spermatophyta</taxon>
        <taxon>Magnoliopsida</taxon>
        <taxon>eudicotyledons</taxon>
        <taxon>Gunneridae</taxon>
        <taxon>Pentapetalae</taxon>
        <taxon>asterids</taxon>
        <taxon>campanulids</taxon>
        <taxon>Asterales</taxon>
        <taxon>Asteraceae</taxon>
        <taxon>Asteroideae</taxon>
        <taxon>Anthemideae</taxon>
        <taxon>Anthemidinae</taxon>
        <taxon>Tanacetum</taxon>
    </lineage>
</organism>
<proteinExistence type="predicted"/>
<dbReference type="EMBL" id="BQNB010009413">
    <property type="protein sequence ID" value="GJS63191.1"/>
    <property type="molecule type" value="Genomic_DNA"/>
</dbReference>
<keyword evidence="2" id="KW-1185">Reference proteome</keyword>
<comment type="caution">
    <text evidence="1">The sequence shown here is derived from an EMBL/GenBank/DDBJ whole genome shotgun (WGS) entry which is preliminary data.</text>
</comment>